<protein>
    <submittedName>
        <fullName evidence="6">Peptidase P60</fullName>
    </submittedName>
</protein>
<dbReference type="Gene3D" id="3.90.1720.10">
    <property type="entry name" value="endopeptidase domain like (from Nostoc punctiforme)"/>
    <property type="match status" value="1"/>
</dbReference>
<evidence type="ECO:0000313" key="6">
    <source>
        <dbReference type="EMBL" id="GEO87203.1"/>
    </source>
</evidence>
<keyword evidence="3" id="KW-0378">Hydrolase</keyword>
<dbReference type="Pfam" id="PF18348">
    <property type="entry name" value="SH3_16"/>
    <property type="match status" value="1"/>
</dbReference>
<dbReference type="OrthoDB" id="9813368at2"/>
<keyword evidence="4" id="KW-0788">Thiol protease</keyword>
<accession>A0A512HP22</accession>
<dbReference type="SUPFAM" id="SSF54001">
    <property type="entry name" value="Cysteine proteinases"/>
    <property type="match status" value="1"/>
</dbReference>
<organism evidence="6 7">
    <name type="scientific">Ciceribacter naphthalenivorans</name>
    <dbReference type="NCBI Taxonomy" id="1118451"/>
    <lineage>
        <taxon>Bacteria</taxon>
        <taxon>Pseudomonadati</taxon>
        <taxon>Pseudomonadota</taxon>
        <taxon>Alphaproteobacteria</taxon>
        <taxon>Hyphomicrobiales</taxon>
        <taxon>Rhizobiaceae</taxon>
        <taxon>Ciceribacter</taxon>
    </lineage>
</organism>
<evidence type="ECO:0000256" key="1">
    <source>
        <dbReference type="ARBA" id="ARBA00007074"/>
    </source>
</evidence>
<sequence>MTLDRRLHAYREDLADKALQGQVTAARFVVGDPASIAVPVVGLRPKPDAAGGIDTELLHGEDVVVFDRAAGWAWVQAKSDGYVGYLPESALTDVMEPLTHHVIVPRTFLYPGPDLRFPVSAVFSMGSRIAVIGEAETRGTRYFLLSDGRAVVAAHCLPLGTYATDDYVAIAARFLETPYLWGGRSGFGIDCSGLVQLALQMTGRSAPRDSDMQASGLGDAIERSDLRRGDLVFWKGHAGIMSDDRTLLHANGHTMTVALEDFEAAVKRIGWLYEMPTGYRRPVA</sequence>
<evidence type="ECO:0000259" key="5">
    <source>
        <dbReference type="PROSITE" id="PS51935"/>
    </source>
</evidence>
<dbReference type="InterPro" id="IPR041382">
    <property type="entry name" value="SH3_16"/>
</dbReference>
<evidence type="ECO:0000256" key="2">
    <source>
        <dbReference type="ARBA" id="ARBA00022670"/>
    </source>
</evidence>
<dbReference type="AlphaFoldDB" id="A0A512HP22"/>
<dbReference type="RefSeq" id="WP_147182052.1">
    <property type="nucleotide sequence ID" value="NZ_BJZP01000032.1"/>
</dbReference>
<dbReference type="Proteomes" id="UP000321717">
    <property type="component" value="Unassembled WGS sequence"/>
</dbReference>
<dbReference type="InterPro" id="IPR000064">
    <property type="entry name" value="NLP_P60_dom"/>
</dbReference>
<dbReference type="PROSITE" id="PS51935">
    <property type="entry name" value="NLPC_P60"/>
    <property type="match status" value="1"/>
</dbReference>
<gene>
    <name evidence="6" type="ORF">RNA01_41350</name>
</gene>
<comment type="similarity">
    <text evidence="1">Belongs to the peptidase C40 family.</text>
</comment>
<keyword evidence="7" id="KW-1185">Reference proteome</keyword>
<dbReference type="Gene3D" id="2.30.30.40">
    <property type="entry name" value="SH3 Domains"/>
    <property type="match status" value="1"/>
</dbReference>
<feature type="domain" description="NlpC/P60" evidence="5">
    <location>
        <begin position="161"/>
        <end position="283"/>
    </location>
</feature>
<dbReference type="GO" id="GO:0008234">
    <property type="term" value="F:cysteine-type peptidase activity"/>
    <property type="evidence" value="ECO:0007669"/>
    <property type="project" value="UniProtKB-KW"/>
</dbReference>
<dbReference type="InterPro" id="IPR051202">
    <property type="entry name" value="Peptidase_C40"/>
</dbReference>
<evidence type="ECO:0000313" key="7">
    <source>
        <dbReference type="Proteomes" id="UP000321717"/>
    </source>
</evidence>
<evidence type="ECO:0000256" key="4">
    <source>
        <dbReference type="ARBA" id="ARBA00022807"/>
    </source>
</evidence>
<dbReference type="InterPro" id="IPR038765">
    <property type="entry name" value="Papain-like_cys_pep_sf"/>
</dbReference>
<dbReference type="GO" id="GO:0006508">
    <property type="term" value="P:proteolysis"/>
    <property type="evidence" value="ECO:0007669"/>
    <property type="project" value="UniProtKB-KW"/>
</dbReference>
<comment type="caution">
    <text evidence="6">The sequence shown here is derived from an EMBL/GenBank/DDBJ whole genome shotgun (WGS) entry which is preliminary data.</text>
</comment>
<evidence type="ECO:0000256" key="3">
    <source>
        <dbReference type="ARBA" id="ARBA00022801"/>
    </source>
</evidence>
<keyword evidence="2" id="KW-0645">Protease</keyword>
<dbReference type="PANTHER" id="PTHR47053">
    <property type="entry name" value="MUREIN DD-ENDOPEPTIDASE MEPH-RELATED"/>
    <property type="match status" value="1"/>
</dbReference>
<dbReference type="EMBL" id="BJZP01000032">
    <property type="protein sequence ID" value="GEO87203.1"/>
    <property type="molecule type" value="Genomic_DNA"/>
</dbReference>
<reference evidence="6 7" key="1">
    <citation type="submission" date="2019-07" db="EMBL/GenBank/DDBJ databases">
        <title>Whole genome shotgun sequence of Rhizobium naphthalenivorans NBRC 107585.</title>
        <authorList>
            <person name="Hosoyama A."/>
            <person name="Uohara A."/>
            <person name="Ohji S."/>
            <person name="Ichikawa N."/>
        </authorList>
    </citation>
    <scope>NUCLEOTIDE SEQUENCE [LARGE SCALE GENOMIC DNA]</scope>
    <source>
        <strain evidence="6 7">NBRC 107585</strain>
    </source>
</reference>
<name>A0A512HP22_9HYPH</name>
<dbReference type="Pfam" id="PF00877">
    <property type="entry name" value="NLPC_P60"/>
    <property type="match status" value="1"/>
</dbReference>
<dbReference type="PANTHER" id="PTHR47053:SF1">
    <property type="entry name" value="MUREIN DD-ENDOPEPTIDASE MEPH-RELATED"/>
    <property type="match status" value="1"/>
</dbReference>
<proteinExistence type="inferred from homology"/>